<feature type="compositionally biased region" description="Gly residues" evidence="1">
    <location>
        <begin position="1"/>
        <end position="13"/>
    </location>
</feature>
<protein>
    <submittedName>
        <fullName evidence="2">Uncharacterized protein</fullName>
    </submittedName>
</protein>
<name>B8B7X2_ORYSI</name>
<feature type="compositionally biased region" description="Basic and acidic residues" evidence="1">
    <location>
        <begin position="62"/>
        <end position="71"/>
    </location>
</feature>
<dbReference type="Proteomes" id="UP000007015">
    <property type="component" value="Chromosome 7"/>
</dbReference>
<feature type="region of interest" description="Disordered" evidence="1">
    <location>
        <begin position="1"/>
        <end position="97"/>
    </location>
</feature>
<dbReference type="AlphaFoldDB" id="B8B7X2"/>
<keyword evidence="3" id="KW-1185">Reference proteome</keyword>
<evidence type="ECO:0000313" key="2">
    <source>
        <dbReference type="EMBL" id="EEC81639.1"/>
    </source>
</evidence>
<reference evidence="2 3" key="1">
    <citation type="journal article" date="2005" name="PLoS Biol.">
        <title>The genomes of Oryza sativa: a history of duplications.</title>
        <authorList>
            <person name="Yu J."/>
            <person name="Wang J."/>
            <person name="Lin W."/>
            <person name="Li S."/>
            <person name="Li H."/>
            <person name="Zhou J."/>
            <person name="Ni P."/>
            <person name="Dong W."/>
            <person name="Hu S."/>
            <person name="Zeng C."/>
            <person name="Zhang J."/>
            <person name="Zhang Y."/>
            <person name="Li R."/>
            <person name="Xu Z."/>
            <person name="Li S."/>
            <person name="Li X."/>
            <person name="Zheng H."/>
            <person name="Cong L."/>
            <person name="Lin L."/>
            <person name="Yin J."/>
            <person name="Geng J."/>
            <person name="Li G."/>
            <person name="Shi J."/>
            <person name="Liu J."/>
            <person name="Lv H."/>
            <person name="Li J."/>
            <person name="Wang J."/>
            <person name="Deng Y."/>
            <person name="Ran L."/>
            <person name="Shi X."/>
            <person name="Wang X."/>
            <person name="Wu Q."/>
            <person name="Li C."/>
            <person name="Ren X."/>
            <person name="Wang J."/>
            <person name="Wang X."/>
            <person name="Li D."/>
            <person name="Liu D."/>
            <person name="Zhang X."/>
            <person name="Ji Z."/>
            <person name="Zhao W."/>
            <person name="Sun Y."/>
            <person name="Zhang Z."/>
            <person name="Bao J."/>
            <person name="Han Y."/>
            <person name="Dong L."/>
            <person name="Ji J."/>
            <person name="Chen P."/>
            <person name="Wu S."/>
            <person name="Liu J."/>
            <person name="Xiao Y."/>
            <person name="Bu D."/>
            <person name="Tan J."/>
            <person name="Yang L."/>
            <person name="Ye C."/>
            <person name="Zhang J."/>
            <person name="Xu J."/>
            <person name="Zhou Y."/>
            <person name="Yu Y."/>
            <person name="Zhang B."/>
            <person name="Zhuang S."/>
            <person name="Wei H."/>
            <person name="Liu B."/>
            <person name="Lei M."/>
            <person name="Yu H."/>
            <person name="Li Y."/>
            <person name="Xu H."/>
            <person name="Wei S."/>
            <person name="He X."/>
            <person name="Fang L."/>
            <person name="Zhang Z."/>
            <person name="Zhang Y."/>
            <person name="Huang X."/>
            <person name="Su Z."/>
            <person name="Tong W."/>
            <person name="Li J."/>
            <person name="Tong Z."/>
            <person name="Li S."/>
            <person name="Ye J."/>
            <person name="Wang L."/>
            <person name="Fang L."/>
            <person name="Lei T."/>
            <person name="Chen C."/>
            <person name="Chen H."/>
            <person name="Xu Z."/>
            <person name="Li H."/>
            <person name="Huang H."/>
            <person name="Zhang F."/>
            <person name="Xu H."/>
            <person name="Li N."/>
            <person name="Zhao C."/>
            <person name="Li S."/>
            <person name="Dong L."/>
            <person name="Huang Y."/>
            <person name="Li L."/>
            <person name="Xi Y."/>
            <person name="Qi Q."/>
            <person name="Li W."/>
            <person name="Zhang B."/>
            <person name="Hu W."/>
            <person name="Zhang Y."/>
            <person name="Tian X."/>
            <person name="Jiao Y."/>
            <person name="Liang X."/>
            <person name="Jin J."/>
            <person name="Gao L."/>
            <person name="Zheng W."/>
            <person name="Hao B."/>
            <person name="Liu S."/>
            <person name="Wang W."/>
            <person name="Yuan L."/>
            <person name="Cao M."/>
            <person name="McDermott J."/>
            <person name="Samudrala R."/>
            <person name="Wang J."/>
            <person name="Wong G.K."/>
            <person name="Yang H."/>
        </authorList>
    </citation>
    <scope>NUCLEOTIDE SEQUENCE [LARGE SCALE GENOMIC DNA]</scope>
    <source>
        <strain evidence="3">cv. 93-11</strain>
    </source>
</reference>
<feature type="compositionally biased region" description="Basic and acidic residues" evidence="1">
    <location>
        <begin position="20"/>
        <end position="44"/>
    </location>
</feature>
<accession>B8B7X2</accession>
<dbReference type="Gramene" id="BGIOSGA025291-TA">
    <property type="protein sequence ID" value="BGIOSGA025291-PA"/>
    <property type="gene ID" value="BGIOSGA025291"/>
</dbReference>
<evidence type="ECO:0000256" key="1">
    <source>
        <dbReference type="SAM" id="MobiDB-lite"/>
    </source>
</evidence>
<gene>
    <name evidence="2" type="ORF">OsI_25174</name>
</gene>
<dbReference type="EMBL" id="CM000132">
    <property type="protein sequence ID" value="EEC81639.1"/>
    <property type="molecule type" value="Genomic_DNA"/>
</dbReference>
<evidence type="ECO:0000313" key="3">
    <source>
        <dbReference type="Proteomes" id="UP000007015"/>
    </source>
</evidence>
<feature type="compositionally biased region" description="Basic residues" evidence="1">
    <location>
        <begin position="72"/>
        <end position="85"/>
    </location>
</feature>
<proteinExistence type="predicted"/>
<sequence>MQRAGGVGEGGGKPVAQRGDWGRGREAAPRRHGERRAVDRRAPLGREAAQGRKAASRRHRRATGDKGERRRAGGRRRRGWSRRQRPATPLASRRQTPIVRACDGVPAPAWDGKWGGSDGAVRCRLLNPPPFAWMAPARSAVAAAAAGSTYRQRKLQRQD</sequence>
<dbReference type="HOGENOM" id="CLU_1663629_0_0_1"/>
<organism evidence="2 3">
    <name type="scientific">Oryza sativa subsp. indica</name>
    <name type="common">Rice</name>
    <dbReference type="NCBI Taxonomy" id="39946"/>
    <lineage>
        <taxon>Eukaryota</taxon>
        <taxon>Viridiplantae</taxon>
        <taxon>Streptophyta</taxon>
        <taxon>Embryophyta</taxon>
        <taxon>Tracheophyta</taxon>
        <taxon>Spermatophyta</taxon>
        <taxon>Magnoliopsida</taxon>
        <taxon>Liliopsida</taxon>
        <taxon>Poales</taxon>
        <taxon>Poaceae</taxon>
        <taxon>BOP clade</taxon>
        <taxon>Oryzoideae</taxon>
        <taxon>Oryzeae</taxon>
        <taxon>Oryzinae</taxon>
        <taxon>Oryza</taxon>
        <taxon>Oryza sativa</taxon>
    </lineage>
</organism>